<name>A0ABQ2LT12_9ACTN</name>
<dbReference type="PROSITE" id="PS00606">
    <property type="entry name" value="KS3_1"/>
    <property type="match status" value="1"/>
</dbReference>
<feature type="region of interest" description="N-terminal hotdog fold" evidence="7">
    <location>
        <begin position="1396"/>
        <end position="1522"/>
    </location>
</feature>
<dbReference type="PANTHER" id="PTHR43775">
    <property type="entry name" value="FATTY ACID SYNTHASE"/>
    <property type="match status" value="1"/>
</dbReference>
<dbReference type="Pfam" id="PF00109">
    <property type="entry name" value="ketoacyl-synt"/>
    <property type="match status" value="1"/>
</dbReference>
<evidence type="ECO:0000256" key="3">
    <source>
        <dbReference type="ARBA" id="ARBA00022553"/>
    </source>
</evidence>
<dbReference type="InterPro" id="IPR057326">
    <property type="entry name" value="KR_dom"/>
</dbReference>
<dbReference type="SMART" id="SM00825">
    <property type="entry name" value="PKS_KS"/>
    <property type="match status" value="1"/>
</dbReference>
<dbReference type="CDD" id="cd00833">
    <property type="entry name" value="PKS"/>
    <property type="match status" value="1"/>
</dbReference>
<evidence type="ECO:0000256" key="2">
    <source>
        <dbReference type="ARBA" id="ARBA00022450"/>
    </source>
</evidence>
<dbReference type="InterPro" id="IPR014030">
    <property type="entry name" value="Ketoacyl_synth_N"/>
</dbReference>
<dbReference type="CDD" id="cd08953">
    <property type="entry name" value="KR_2_SDR_x"/>
    <property type="match status" value="1"/>
</dbReference>
<keyword evidence="2" id="KW-0596">Phosphopantetheine</keyword>
<evidence type="ECO:0000259" key="9">
    <source>
        <dbReference type="PROSITE" id="PS50075"/>
    </source>
</evidence>
<feature type="active site" description="Proton donor; for dehydratase activity" evidence="7">
    <location>
        <position position="1608"/>
    </location>
</feature>
<evidence type="ECO:0000256" key="4">
    <source>
        <dbReference type="ARBA" id="ARBA00022679"/>
    </source>
</evidence>
<feature type="active site" description="Proton acceptor; for dehydratase activity" evidence="7">
    <location>
        <position position="1427"/>
    </location>
</feature>
<dbReference type="Pfam" id="PF16197">
    <property type="entry name" value="KAsynt_C_assoc"/>
    <property type="match status" value="1"/>
</dbReference>
<keyword evidence="3" id="KW-0597">Phosphoprotein</keyword>
<dbReference type="InterPro" id="IPR049551">
    <property type="entry name" value="PKS_DH_C"/>
</dbReference>
<feature type="compositionally biased region" description="Low complexity" evidence="8">
    <location>
        <begin position="1702"/>
        <end position="1711"/>
    </location>
</feature>
<accession>A0ABQ2LT12</accession>
<evidence type="ECO:0000259" key="11">
    <source>
        <dbReference type="PROSITE" id="PS52019"/>
    </source>
</evidence>
<dbReference type="InterPro" id="IPR001227">
    <property type="entry name" value="Ac_transferase_dom_sf"/>
</dbReference>
<dbReference type="Gene3D" id="3.30.70.3290">
    <property type="match status" value="1"/>
</dbReference>
<evidence type="ECO:0000313" key="13">
    <source>
        <dbReference type="Proteomes" id="UP000631535"/>
    </source>
</evidence>
<feature type="domain" description="Ketosynthase family 3 (KS3)" evidence="10">
    <location>
        <begin position="15"/>
        <end position="442"/>
    </location>
</feature>
<feature type="domain" description="PKS/mFAS DH" evidence="11">
    <location>
        <begin position="1396"/>
        <end position="1689"/>
    </location>
</feature>
<dbReference type="SMART" id="SM00826">
    <property type="entry name" value="PKS_DH"/>
    <property type="match status" value="1"/>
</dbReference>
<evidence type="ECO:0008006" key="14">
    <source>
        <dbReference type="Google" id="ProtNLM"/>
    </source>
</evidence>
<dbReference type="SUPFAM" id="SSF55048">
    <property type="entry name" value="Probable ACP-binding domain of malonyl-CoA ACP transacylase"/>
    <property type="match status" value="1"/>
</dbReference>
<dbReference type="InterPro" id="IPR016035">
    <property type="entry name" value="Acyl_Trfase/lysoPLipase"/>
</dbReference>
<comment type="caution">
    <text evidence="12">The sequence shown here is derived from an EMBL/GenBank/DDBJ whole genome shotgun (WGS) entry which is preliminary data.</text>
</comment>
<dbReference type="Pfam" id="PF08659">
    <property type="entry name" value="KR"/>
    <property type="match status" value="1"/>
</dbReference>
<dbReference type="InterPro" id="IPR016039">
    <property type="entry name" value="Thiolase-like"/>
</dbReference>
<organism evidence="12 13">
    <name type="scientific">Streptomyces daqingensis</name>
    <dbReference type="NCBI Taxonomy" id="1472640"/>
    <lineage>
        <taxon>Bacteria</taxon>
        <taxon>Bacillati</taxon>
        <taxon>Actinomycetota</taxon>
        <taxon>Actinomycetes</taxon>
        <taxon>Kitasatosporales</taxon>
        <taxon>Streptomycetaceae</taxon>
        <taxon>Streptomyces</taxon>
    </lineage>
</organism>
<dbReference type="PROSITE" id="PS50075">
    <property type="entry name" value="CARRIER"/>
    <property type="match status" value="1"/>
</dbReference>
<feature type="region of interest" description="C-terminal hotdog fold" evidence="7">
    <location>
        <begin position="1542"/>
        <end position="1689"/>
    </location>
</feature>
<evidence type="ECO:0000256" key="7">
    <source>
        <dbReference type="PROSITE-ProRule" id="PRU01363"/>
    </source>
</evidence>
<dbReference type="PROSITE" id="PS52004">
    <property type="entry name" value="KS3_2"/>
    <property type="match status" value="1"/>
</dbReference>
<dbReference type="SMART" id="SM00823">
    <property type="entry name" value="PKS_PP"/>
    <property type="match status" value="1"/>
</dbReference>
<dbReference type="EMBL" id="BMMP01000001">
    <property type="protein sequence ID" value="GGO42865.1"/>
    <property type="molecule type" value="Genomic_DNA"/>
</dbReference>
<dbReference type="InterPro" id="IPR042104">
    <property type="entry name" value="PKS_dehydratase_sf"/>
</dbReference>
<dbReference type="InterPro" id="IPR016036">
    <property type="entry name" value="Malonyl_transacylase_ACP-bd"/>
</dbReference>
<dbReference type="InterPro" id="IPR013968">
    <property type="entry name" value="PKS_KR"/>
</dbReference>
<dbReference type="InterPro" id="IPR020841">
    <property type="entry name" value="PKS_Beta-ketoAc_synthase_dom"/>
</dbReference>
<feature type="domain" description="Carrier" evidence="9">
    <location>
        <begin position="1796"/>
        <end position="1871"/>
    </location>
</feature>
<evidence type="ECO:0000256" key="5">
    <source>
        <dbReference type="ARBA" id="ARBA00023194"/>
    </source>
</evidence>
<feature type="region of interest" description="Disordered" evidence="8">
    <location>
        <begin position="1696"/>
        <end position="1715"/>
    </location>
</feature>
<dbReference type="SUPFAM" id="SSF52151">
    <property type="entry name" value="FabD/lysophospholipase-like"/>
    <property type="match status" value="1"/>
</dbReference>
<dbReference type="InterPro" id="IPR029058">
    <property type="entry name" value="AB_hydrolase_fold"/>
</dbReference>
<dbReference type="Gene3D" id="3.10.129.110">
    <property type="entry name" value="Polyketide synthase dehydratase"/>
    <property type="match status" value="1"/>
</dbReference>
<keyword evidence="6" id="KW-0012">Acyltransferase</keyword>
<dbReference type="Pfam" id="PF21089">
    <property type="entry name" value="PKS_DH_N"/>
    <property type="match status" value="1"/>
</dbReference>
<dbReference type="Proteomes" id="UP000631535">
    <property type="component" value="Unassembled WGS sequence"/>
</dbReference>
<evidence type="ECO:0000313" key="12">
    <source>
        <dbReference type="EMBL" id="GGO42865.1"/>
    </source>
</evidence>
<dbReference type="SUPFAM" id="SSF53901">
    <property type="entry name" value="Thiolase-like"/>
    <property type="match status" value="1"/>
</dbReference>
<gene>
    <name evidence="12" type="ORF">GCM10012287_04740</name>
</gene>
<keyword evidence="5" id="KW-0045">Antibiotic biosynthesis</keyword>
<sequence length="1923" mass="204683">MIEVSQAHQAQNRDLDGVALIGMAGRFPGAGDVETFWTRLEEGQEGISALTDEELADSGVDPALSTRDGYVKAKGVLEDGDRFDESFFGYSPREAELLDPQHRVFLECAWHALESAGVDPERFEGRIGVFAGAGLNTYLLFNLMNNQRVLDSVGMYQVQLASDKDFLATRTAYKLGLKGPAVTVQTACSTSLTAVHMASQSLLNGECDIALAGGVSVTSPLREGYQYELGGILSPDGKCRAFDADAGGTVPGNGVGVVALRRLDDAQEAGDSIDAVILATAVNNDGSLKAGYTAPSVDGQAEVVTEALELAGVSPGSVGYVETHGTGTSLGDPIEIAALTRAFRTGTDDRGYCAIGSVKSNVGHLDAAAGVTGLIKAALALKHEAIPPTLHCEKPNPDLELDSSPFFVNGKLRAWPRGDAPRRAGVSSFGIGGTNVHVVLEEAPLQDADEAGNGRETGGTTEGPPVRLLPLSAKSAPALAEAAGRLADHLESQPATPLDAAAHTLACRRAQLPYRGTTVARTTDEAVAALRRLAKGAPPAAAPQSAPVAFLFPGQGAQYPGMARRIHAREAVFAAEFDRCADLFSPLLGQDLRDLVLGPDEPKSVEEAAEQLRETRLAQPALFSVEYALAKLWQSWGIEPRAMAGHSIGEYVAACLAGVFSLEDAVRLVAARGRLVQEMPRGAMLSVFLPEEETLALLGDGGLELAAVNSSALTVVSGSPEAVDAFEQRLKDDGVGCRRLHTSHAFHSRSMDAAVEPFTSEVSAVALHPPAIPFLSNVTGTWITEEEATSPEYWGRHLRRPVRFRDALDELLADPNLVTLEVGPGQNLTNFARAHEAWTPQRTGAGSLPHPGDQTPGDAYLLEGLGAVWSAGAALDWDAVQGPGRRGTVRLPGYAFQRQRYWVEPAERRRGTEPAVNSARDWFYTPGWQRLSLPQRNQPAARGDVWVVLGSGLALGDALADRLAASGDRVVRATAGSTMSHDDDKLTWTVDPTDREHLAALVSSLAGSSGPTGEGGRYRFLHLWSADCPADGAPPTSERLDAARRTGFDSLLALAQALGSEHLPAPAAIDVLCRGVYEVTGDEVLQPEHATVLGAATVIPQETADTDCRVLDITGTDPSAPSGSAVGALLSALASPGTESELALRGRHWWVRDFDRAGWLGGTTDEGERTKLRDGGVYLLTGGLGGMGLAMAEQIAETASGPVLGLLGRSAFPAPADWDGHLAAHEDADATSTVIRRLRRLESLGARVVLLRADVTDEEQMRRAVGELRAQAGPLNGVVHAAGLPSQGMIVTKSAEDAGQVLAAKTHGLLVLDRVCREDEVDFVLLCSSVTAVLGGPGQSDYAAANAFLDAWAQYMRRETALPVTAVGWDTWQDVGMAAGLGSRFSLGSGTPLDDHPLLHRLVRSTDASRTYSTVFSTADSWIVGDHRIQEHGLVPGTTYLELVRAALAEPAAQAGQDIEINDVQYLTPVVVPDGQTREVFTTVEESDGRWNFVVQSRTGAPGAVSWAEHARGTVTFQDREPETVRDLAQVLARCEVEEVLDTEETIKKGLRLDRFEKGGPLEFSFGPRWKCMREIQVGPKRVMATLSLDEEHHGDLDRYLLHPALLDAAGGTARVHAPDTYYLPFSYRSLRVFHGLTSTVHVSVEVKETEDAAGETSTCDLEILDPGGRLLVRIGDFTIKRINDLEGLREQIARAAEPSEQDQGPGAQEEGPGEEAGVLRTLAAGITEQQGKEVFARLLAGGDLPGHVVVSHRDFAAVRELAGSLTPALLEEEMGQLAPPGTSHPRPDLDTPYVAPSTDLEREVAEVWQEILGVEPVGVRDDFFALGGHSLAAVQIGTRVKSRLGVEVDLRAFFENPTVAHTAELLEAGSRPEEAIEVLSRHEDEADAGLDGIAGLSDEEVEAQLRALLDEDADGQQDGGER</sequence>
<evidence type="ECO:0000256" key="1">
    <source>
        <dbReference type="ARBA" id="ARBA00004792"/>
    </source>
</evidence>
<dbReference type="InterPro" id="IPR018201">
    <property type="entry name" value="Ketoacyl_synth_AS"/>
</dbReference>
<dbReference type="InterPro" id="IPR009081">
    <property type="entry name" value="PP-bd_ACP"/>
</dbReference>
<dbReference type="InterPro" id="IPR020807">
    <property type="entry name" value="PKS_DH"/>
</dbReference>
<dbReference type="Gene3D" id="3.30.70.250">
    <property type="entry name" value="Malonyl-CoA ACP transacylase, ACP-binding"/>
    <property type="match status" value="1"/>
</dbReference>
<dbReference type="Pfam" id="PF02801">
    <property type="entry name" value="Ketoacyl-synt_C"/>
    <property type="match status" value="1"/>
</dbReference>
<feature type="region of interest" description="Disordered" evidence="8">
    <location>
        <begin position="445"/>
        <end position="467"/>
    </location>
</feature>
<dbReference type="Gene3D" id="3.40.50.1820">
    <property type="entry name" value="alpha/beta hydrolase"/>
    <property type="match status" value="1"/>
</dbReference>
<dbReference type="Pfam" id="PF00550">
    <property type="entry name" value="PP-binding"/>
    <property type="match status" value="1"/>
</dbReference>
<reference evidence="13" key="1">
    <citation type="journal article" date="2019" name="Int. J. Syst. Evol. Microbiol.">
        <title>The Global Catalogue of Microorganisms (GCM) 10K type strain sequencing project: providing services to taxonomists for standard genome sequencing and annotation.</title>
        <authorList>
            <consortium name="The Broad Institute Genomics Platform"/>
            <consortium name="The Broad Institute Genome Sequencing Center for Infectious Disease"/>
            <person name="Wu L."/>
            <person name="Ma J."/>
        </authorList>
    </citation>
    <scope>NUCLEOTIDE SEQUENCE [LARGE SCALE GENOMIC DNA]</scope>
    <source>
        <strain evidence="13">CGMCC 4.7178</strain>
    </source>
</reference>
<dbReference type="SMART" id="SM00827">
    <property type="entry name" value="PKS_AT"/>
    <property type="match status" value="1"/>
</dbReference>
<keyword evidence="13" id="KW-1185">Reference proteome</keyword>
<dbReference type="InterPro" id="IPR032821">
    <property type="entry name" value="PKS_assoc"/>
</dbReference>
<dbReference type="PANTHER" id="PTHR43775:SF37">
    <property type="entry name" value="SI:DKEY-61P9.11"/>
    <property type="match status" value="1"/>
</dbReference>
<dbReference type="Gene3D" id="3.40.50.720">
    <property type="entry name" value="NAD(P)-binding Rossmann-like Domain"/>
    <property type="match status" value="1"/>
</dbReference>
<dbReference type="Gene3D" id="3.40.366.10">
    <property type="entry name" value="Malonyl-Coenzyme A Acyl Carrier Protein, domain 2"/>
    <property type="match status" value="1"/>
</dbReference>
<evidence type="ECO:0000256" key="6">
    <source>
        <dbReference type="ARBA" id="ARBA00023315"/>
    </source>
</evidence>
<dbReference type="InterPro" id="IPR014031">
    <property type="entry name" value="Ketoacyl_synth_C"/>
</dbReference>
<dbReference type="Gene3D" id="3.40.47.10">
    <property type="match status" value="1"/>
</dbReference>
<dbReference type="SUPFAM" id="SSF51735">
    <property type="entry name" value="NAD(P)-binding Rossmann-fold domains"/>
    <property type="match status" value="2"/>
</dbReference>
<dbReference type="SUPFAM" id="SSF47336">
    <property type="entry name" value="ACP-like"/>
    <property type="match status" value="1"/>
</dbReference>
<dbReference type="InterPro" id="IPR036291">
    <property type="entry name" value="NAD(P)-bd_dom_sf"/>
</dbReference>
<dbReference type="InterPro" id="IPR036736">
    <property type="entry name" value="ACP-like_sf"/>
</dbReference>
<evidence type="ECO:0000256" key="8">
    <source>
        <dbReference type="SAM" id="MobiDB-lite"/>
    </source>
</evidence>
<dbReference type="SMART" id="SM00822">
    <property type="entry name" value="PKS_KR"/>
    <property type="match status" value="1"/>
</dbReference>
<dbReference type="InterPro" id="IPR050091">
    <property type="entry name" value="PKS_NRPS_Biosynth_Enz"/>
</dbReference>
<dbReference type="InterPro" id="IPR049552">
    <property type="entry name" value="PKS_DH_N"/>
</dbReference>
<dbReference type="Pfam" id="PF14765">
    <property type="entry name" value="PS-DH"/>
    <property type="match status" value="1"/>
</dbReference>
<dbReference type="PROSITE" id="PS00012">
    <property type="entry name" value="PHOSPHOPANTETHEINE"/>
    <property type="match status" value="1"/>
</dbReference>
<comment type="pathway">
    <text evidence="1">Antibiotic biosynthesis.</text>
</comment>
<dbReference type="InterPro" id="IPR014043">
    <property type="entry name" value="Acyl_transferase_dom"/>
</dbReference>
<keyword evidence="4" id="KW-0808">Transferase</keyword>
<evidence type="ECO:0000259" key="10">
    <source>
        <dbReference type="PROSITE" id="PS52004"/>
    </source>
</evidence>
<dbReference type="InterPro" id="IPR049900">
    <property type="entry name" value="PKS_mFAS_DH"/>
</dbReference>
<dbReference type="InterPro" id="IPR006162">
    <property type="entry name" value="Ppantetheine_attach_site"/>
</dbReference>
<dbReference type="InterPro" id="IPR020806">
    <property type="entry name" value="PKS_PP-bd"/>
</dbReference>
<proteinExistence type="predicted"/>
<protein>
    <recommendedName>
        <fullName evidence="14">Acyl transferase domain-containing protein</fullName>
    </recommendedName>
</protein>
<dbReference type="PROSITE" id="PS52019">
    <property type="entry name" value="PKS_MFAS_DH"/>
    <property type="match status" value="1"/>
</dbReference>
<dbReference type="Pfam" id="PF00698">
    <property type="entry name" value="Acyl_transf_1"/>
    <property type="match status" value="1"/>
</dbReference>